<keyword evidence="1" id="KW-1133">Transmembrane helix</keyword>
<sequence>MEKIDDIFDDDKLNKAIKKGKRKSKLRIIATCILVFIVGYFINNQIVFRMSIANRQREEKNITFSIPNGRLGDETCIVGLLGGVTSYSVYKEVGWRPVFLYNSARSFGLGYHSIISSGGGYGGDSEGSWPLDCWENGYKKLMFFHPNIKYKEYKKDFSELDKISNGKIIEMGLSLDKGYEASELRSIIPNANISWMWLDTYTKEQMDKYKKEAKEYDARSTYISEQSTLGVRTEGNTVLTQIYEDNYSGLLNTLRKQGNKELYKHLKERKSPPAIIGATVYGTPSELKVLSENPHIKAATIGVMRDNN</sequence>
<reference evidence="4 5" key="1">
    <citation type="submission" date="2014-01" db="EMBL/GenBank/DDBJ databases">
        <title>Plasmidome dynamics in the species complex Clostridium novyi sensu lato converts strains of independent lineages into distinctly different pathogens.</title>
        <authorList>
            <person name="Skarin H."/>
            <person name="Segerman B."/>
        </authorList>
    </citation>
    <scope>NUCLEOTIDE SEQUENCE [LARGE SCALE GENOMIC DNA]</scope>
    <source>
        <strain evidence="4 5">4552</strain>
    </source>
</reference>
<dbReference type="OrthoDB" id="1730160at2"/>
<organism evidence="4 5">
    <name type="scientific">Clostridium novyi A str. 4552</name>
    <dbReference type="NCBI Taxonomy" id="1444289"/>
    <lineage>
        <taxon>Bacteria</taxon>
        <taxon>Bacillati</taxon>
        <taxon>Bacillota</taxon>
        <taxon>Clostridia</taxon>
        <taxon>Eubacteriales</taxon>
        <taxon>Clostridiaceae</taxon>
        <taxon>Clostridium</taxon>
    </lineage>
</organism>
<gene>
    <name evidence="4" type="ORF">Z968_09915</name>
</gene>
<dbReference type="Proteomes" id="UP000030012">
    <property type="component" value="Unassembled WGS sequence"/>
</dbReference>
<dbReference type="RefSeq" id="WP_039255872.1">
    <property type="nucleotide sequence ID" value="NZ_JENJ01000047.1"/>
</dbReference>
<keyword evidence="1" id="KW-0472">Membrane</keyword>
<proteinExistence type="predicted"/>
<comment type="caution">
    <text evidence="4">The sequence shown here is derived from an EMBL/GenBank/DDBJ whole genome shotgun (WGS) entry which is preliminary data.</text>
</comment>
<evidence type="ECO:0000313" key="4">
    <source>
        <dbReference type="EMBL" id="KGM95109.1"/>
    </source>
</evidence>
<dbReference type="EMBL" id="JENJ01000047">
    <property type="protein sequence ID" value="KGM95109.1"/>
    <property type="molecule type" value="Genomic_DNA"/>
</dbReference>
<evidence type="ECO:0000256" key="1">
    <source>
        <dbReference type="SAM" id="Phobius"/>
    </source>
</evidence>
<feature type="domain" description="Sigma factor regulator C-terminal" evidence="2">
    <location>
        <begin position="160"/>
        <end position="303"/>
    </location>
</feature>
<evidence type="ECO:0008006" key="6">
    <source>
        <dbReference type="Google" id="ProtNLM"/>
    </source>
</evidence>
<keyword evidence="1" id="KW-0812">Transmembrane</keyword>
<dbReference type="InterPro" id="IPR029101">
    <property type="entry name" value="Sigma_reg_N"/>
</dbReference>
<evidence type="ECO:0000259" key="2">
    <source>
        <dbReference type="Pfam" id="PF13791"/>
    </source>
</evidence>
<protein>
    <recommendedName>
        <fullName evidence="6">Sigma factor regulator C-terminal domain-containing protein</fullName>
    </recommendedName>
</protein>
<feature type="domain" description="Sigma factor regulator N-terminal" evidence="3">
    <location>
        <begin position="15"/>
        <end position="94"/>
    </location>
</feature>
<dbReference type="InterPro" id="IPR025672">
    <property type="entry name" value="Sigma_reg_C_dom"/>
</dbReference>
<dbReference type="AlphaFoldDB" id="A0A0A0I115"/>
<accession>A0A0A0I115</accession>
<evidence type="ECO:0000259" key="3">
    <source>
        <dbReference type="Pfam" id="PF13800"/>
    </source>
</evidence>
<name>A0A0A0I115_CLONO</name>
<dbReference type="Pfam" id="PF13800">
    <property type="entry name" value="Sigma_reg_N"/>
    <property type="match status" value="1"/>
</dbReference>
<dbReference type="Pfam" id="PF13791">
    <property type="entry name" value="Sigma_reg_C"/>
    <property type="match status" value="1"/>
</dbReference>
<evidence type="ECO:0000313" key="5">
    <source>
        <dbReference type="Proteomes" id="UP000030012"/>
    </source>
</evidence>
<feature type="transmembrane region" description="Helical" evidence="1">
    <location>
        <begin position="26"/>
        <end position="42"/>
    </location>
</feature>